<dbReference type="KEGG" id="tva:4752243"/>
<dbReference type="InterPro" id="IPR016024">
    <property type="entry name" value="ARM-type_fold"/>
</dbReference>
<proteinExistence type="predicted"/>
<name>A2FKQ1_TRIV3</name>
<dbReference type="RefSeq" id="XP_001307443.1">
    <property type="nucleotide sequence ID" value="XM_001307442.1"/>
</dbReference>
<evidence type="ECO:0000313" key="1">
    <source>
        <dbReference type="EMBL" id="EAX94513.1"/>
    </source>
</evidence>
<protein>
    <submittedName>
        <fullName evidence="1">Uncharacterized protein</fullName>
    </submittedName>
</protein>
<evidence type="ECO:0000313" key="2">
    <source>
        <dbReference type="Proteomes" id="UP000001542"/>
    </source>
</evidence>
<reference evidence="1" key="2">
    <citation type="journal article" date="2007" name="Science">
        <title>Draft genome sequence of the sexually transmitted pathogen Trichomonas vaginalis.</title>
        <authorList>
            <person name="Carlton J.M."/>
            <person name="Hirt R.P."/>
            <person name="Silva J.C."/>
            <person name="Delcher A.L."/>
            <person name="Schatz M."/>
            <person name="Zhao Q."/>
            <person name="Wortman J.R."/>
            <person name="Bidwell S.L."/>
            <person name="Alsmark U.C.M."/>
            <person name="Besteiro S."/>
            <person name="Sicheritz-Ponten T."/>
            <person name="Noel C.J."/>
            <person name="Dacks J.B."/>
            <person name="Foster P.G."/>
            <person name="Simillion C."/>
            <person name="Van de Peer Y."/>
            <person name="Miranda-Saavedra D."/>
            <person name="Barton G.J."/>
            <person name="Westrop G.D."/>
            <person name="Mueller S."/>
            <person name="Dessi D."/>
            <person name="Fiori P.L."/>
            <person name="Ren Q."/>
            <person name="Paulsen I."/>
            <person name="Zhang H."/>
            <person name="Bastida-Corcuera F.D."/>
            <person name="Simoes-Barbosa A."/>
            <person name="Brown M.T."/>
            <person name="Hayes R.D."/>
            <person name="Mukherjee M."/>
            <person name="Okumura C.Y."/>
            <person name="Schneider R."/>
            <person name="Smith A.J."/>
            <person name="Vanacova S."/>
            <person name="Villalvazo M."/>
            <person name="Haas B.J."/>
            <person name="Pertea M."/>
            <person name="Feldblyum T.V."/>
            <person name="Utterback T.R."/>
            <person name="Shu C.L."/>
            <person name="Osoegawa K."/>
            <person name="de Jong P.J."/>
            <person name="Hrdy I."/>
            <person name="Horvathova L."/>
            <person name="Zubacova Z."/>
            <person name="Dolezal P."/>
            <person name="Malik S.B."/>
            <person name="Logsdon J.M. Jr."/>
            <person name="Henze K."/>
            <person name="Gupta A."/>
            <person name="Wang C.C."/>
            <person name="Dunne R.L."/>
            <person name="Upcroft J.A."/>
            <person name="Upcroft P."/>
            <person name="White O."/>
            <person name="Salzberg S.L."/>
            <person name="Tang P."/>
            <person name="Chiu C.-H."/>
            <person name="Lee Y.-S."/>
            <person name="Embley T.M."/>
            <person name="Coombs G.H."/>
            <person name="Mottram J.C."/>
            <person name="Tachezy J."/>
            <person name="Fraser-Liggett C.M."/>
            <person name="Johnson P.J."/>
        </authorList>
    </citation>
    <scope>NUCLEOTIDE SEQUENCE [LARGE SCALE GENOMIC DNA]</scope>
    <source>
        <strain evidence="1">G3</strain>
    </source>
</reference>
<dbReference type="VEuPathDB" id="TrichDB:TVAGG3_0866900"/>
<reference evidence="1" key="1">
    <citation type="submission" date="2006-10" db="EMBL/GenBank/DDBJ databases">
        <authorList>
            <person name="Amadeo P."/>
            <person name="Zhao Q."/>
            <person name="Wortman J."/>
            <person name="Fraser-Liggett C."/>
            <person name="Carlton J."/>
        </authorList>
    </citation>
    <scope>NUCLEOTIDE SEQUENCE</scope>
    <source>
        <strain evidence="1">G3</strain>
    </source>
</reference>
<dbReference type="InParanoid" id="A2FKQ1"/>
<sequence>MENDFNEILNELKRVISLNENKASQEYIDFQNKILLNTDYIFSCVSNFNSLSSDAEISTILSIVTCHIRTSFAELNQDQLLELYNLAFGTCVQRWNTFDNESKNKSATLQAQMCYRLYPEYKPDFIDLIQTLEPRELKFKIMREFTNIISLLDPLNFQITNNLKKYLVENDLNKILQIIYEGLVAENVDSFFALSYLSFAVSPDWVTNNDIVGAFGNAIQNAELCPPYISVLTSLIESPINQYRNDIFNSFAIPDVLASILDNKPTEDILISAAHLLNSCGRLVDLNEEQTFALIEQSLAFLDIPLNEVSQEVLSYINNSIYDRSQYCGIFFQHLAGRLVVYIENNPFPLMSTLYSNFLRSITNCFRENANDTMQECTAFFFEDGQLLESIPKLSALLSILTDQISLRICIEDFMKLIDTIFYSIIEFLQGIQSLKEKDSFPLIYTFFKLMDTFIQHCESFFMENDRSTRIFQTLMNLLVLEQDSDMKQKLLGLLFQLSKSRATKSGQLNLAEDDLKNMILYFSTPEVLRSVSFLITKFDNEIYQNLIEEIVNHFESTKTEENNVEYSLLQAYFISCLQPGTFPYKEQFIMDFILRQMQIYEDNITVYKRYVECLPILGVNSFEIFKNILETKDISQFLSESIFCARCYLKINQQLLNVTDAYAGGISDINWVRNFTEIFVQKFSELMGNFQKFIFSKEMYSNLYTTVNQINGFLVQFNQITDEEFLALIGIFKFLFIKSYNTKQILQSCLSILNLSVKDPKKSDWIITEMTPFTFSFIFGSKFDPNKQEFEVFLQEFVFKTHDLFLKINPELFKEVLNKFFAEFGCPEDFAQEYVQVLQIEKKMVWPKLRVFYLKLMSYRCSESLPNGLSY</sequence>
<organism evidence="1 2">
    <name type="scientific">Trichomonas vaginalis (strain ATCC PRA-98 / G3)</name>
    <dbReference type="NCBI Taxonomy" id="412133"/>
    <lineage>
        <taxon>Eukaryota</taxon>
        <taxon>Metamonada</taxon>
        <taxon>Parabasalia</taxon>
        <taxon>Trichomonadida</taxon>
        <taxon>Trichomonadidae</taxon>
        <taxon>Trichomonas</taxon>
    </lineage>
</organism>
<gene>
    <name evidence="1" type="ORF">TVAG_219190</name>
</gene>
<dbReference type="SUPFAM" id="SSF48371">
    <property type="entry name" value="ARM repeat"/>
    <property type="match status" value="1"/>
</dbReference>
<dbReference type="VEuPathDB" id="TrichDB:TVAG_219190"/>
<dbReference type="AlphaFoldDB" id="A2FKQ1"/>
<keyword evidence="2" id="KW-1185">Reference proteome</keyword>
<accession>A2FKQ1</accession>
<dbReference type="EMBL" id="DS113853">
    <property type="protein sequence ID" value="EAX94513.1"/>
    <property type="molecule type" value="Genomic_DNA"/>
</dbReference>
<dbReference type="Proteomes" id="UP000001542">
    <property type="component" value="Unassembled WGS sequence"/>
</dbReference>